<dbReference type="SFLD" id="SFLDS00003">
    <property type="entry name" value="Haloacid_Dehalogenase"/>
    <property type="match status" value="1"/>
</dbReference>
<dbReference type="GO" id="GO:0006281">
    <property type="term" value="P:DNA repair"/>
    <property type="evidence" value="ECO:0007669"/>
    <property type="project" value="TreeGrafter"/>
</dbReference>
<dbReference type="PRINTS" id="PR00413">
    <property type="entry name" value="HADHALOGNASE"/>
</dbReference>
<dbReference type="SFLD" id="SFLDG01129">
    <property type="entry name" value="C1.5:_HAD__Beta-PGM__Phosphata"/>
    <property type="match status" value="1"/>
</dbReference>
<dbReference type="SUPFAM" id="SSF56784">
    <property type="entry name" value="HAD-like"/>
    <property type="match status" value="1"/>
</dbReference>
<evidence type="ECO:0000313" key="2">
    <source>
        <dbReference type="EMBL" id="ERJ06764.1"/>
    </source>
</evidence>
<dbReference type="InterPro" id="IPR023214">
    <property type="entry name" value="HAD_sf"/>
</dbReference>
<dbReference type="NCBIfam" id="TIGR01549">
    <property type="entry name" value="HAD-SF-IA-v1"/>
    <property type="match status" value="1"/>
</dbReference>
<dbReference type="PANTHER" id="PTHR43434:SF1">
    <property type="entry name" value="PHOSPHOGLYCOLATE PHOSPHATASE"/>
    <property type="match status" value="1"/>
</dbReference>
<dbReference type="STRING" id="1033806.HTIA_1560"/>
<reference evidence="2 3" key="1">
    <citation type="journal article" date="2011" name="J. Bacteriol.">
        <title>Genome sequence of Halorhabdus tiamatea, the first archaeon isolated from a deep-sea anoxic brine lake.</title>
        <authorList>
            <person name="Antunes A."/>
            <person name="Alam I."/>
            <person name="Bajic V.B."/>
            <person name="Stingl U."/>
        </authorList>
    </citation>
    <scope>NUCLEOTIDE SEQUENCE [LARGE SCALE GENOMIC DNA]</scope>
    <source>
        <strain evidence="2 3">SARL4B</strain>
    </source>
</reference>
<sequence length="244" mass="26567">MALRSAITTATWELPEGGVSVSYDAIVFDLDGVLLTGYHTAPAVYREAARETLADFDVTVEAVPENLINPDDTGEVRQFCDQHGLPPEAFWGYREHASTVLENERITAGEREPFEDVEVLARLAESATLGIVSNNRHGTVRFVREHFDWGEAFGAVRGRTPTLAGYDRMKPDPHYLESTLDKLGVEPAETLFVGDRLSDVETADRCGADSALLVRDGDRPAGEGDPTHVVESLRDLQALASGGA</sequence>
<dbReference type="InterPro" id="IPR050155">
    <property type="entry name" value="HAD-like_hydrolase_sf"/>
</dbReference>
<comment type="caution">
    <text evidence="2">The sequence shown here is derived from an EMBL/GenBank/DDBJ whole genome shotgun (WGS) entry which is preliminary data.</text>
</comment>
<protein>
    <submittedName>
        <fullName evidence="2">Phosphoglycolate phosphatase protein</fullName>
        <ecNumber evidence="2">3.1.3.18</ecNumber>
    </submittedName>
</protein>
<name>U2FEP6_9EURY</name>
<dbReference type="PANTHER" id="PTHR43434">
    <property type="entry name" value="PHOSPHOGLYCOLATE PHOSPHATASE"/>
    <property type="match status" value="1"/>
</dbReference>
<dbReference type="GO" id="GO:0008967">
    <property type="term" value="F:phosphoglycolate phosphatase activity"/>
    <property type="evidence" value="ECO:0007669"/>
    <property type="project" value="UniProtKB-EC"/>
</dbReference>
<dbReference type="InterPro" id="IPR006439">
    <property type="entry name" value="HAD-SF_hydro_IA"/>
</dbReference>
<dbReference type="eggNOG" id="arCOG02292">
    <property type="taxonomic scope" value="Archaea"/>
</dbReference>
<evidence type="ECO:0000313" key="3">
    <source>
        <dbReference type="Proteomes" id="UP000003861"/>
    </source>
</evidence>
<reference evidence="2 3" key="2">
    <citation type="journal article" date="2013" name="PLoS ONE">
        <title>INDIGO - INtegrated Data Warehouse of MIcrobial GenOmes with Examples from the Red Sea Extremophiles.</title>
        <authorList>
            <person name="Alam I."/>
            <person name="Antunes A."/>
            <person name="Kamau A.A."/>
            <person name="Ba Alawi W."/>
            <person name="Kalkatawi M."/>
            <person name="Stingl U."/>
            <person name="Bajic V.B."/>
        </authorList>
    </citation>
    <scope>NUCLEOTIDE SEQUENCE [LARGE SCALE GENOMIC DNA]</scope>
    <source>
        <strain evidence="2 3">SARL4B</strain>
    </source>
</reference>
<dbReference type="EC" id="3.1.3.18" evidence="2"/>
<dbReference type="Proteomes" id="UP000003861">
    <property type="component" value="Unassembled WGS sequence"/>
</dbReference>
<evidence type="ECO:0000256" key="1">
    <source>
        <dbReference type="ARBA" id="ARBA00007958"/>
    </source>
</evidence>
<dbReference type="Gene3D" id="3.40.50.1000">
    <property type="entry name" value="HAD superfamily/HAD-like"/>
    <property type="match status" value="1"/>
</dbReference>
<proteinExistence type="inferred from homology"/>
<keyword evidence="2" id="KW-0378">Hydrolase</keyword>
<dbReference type="InterPro" id="IPR036412">
    <property type="entry name" value="HAD-like_sf"/>
</dbReference>
<accession>U2FEP6</accession>
<comment type="similarity">
    <text evidence="1">Belongs to the HAD-like hydrolase superfamily.</text>
</comment>
<gene>
    <name evidence="2" type="ORF">HLRTI_001180</name>
</gene>
<dbReference type="EMBL" id="AFNT02000010">
    <property type="protein sequence ID" value="ERJ06764.1"/>
    <property type="molecule type" value="Genomic_DNA"/>
</dbReference>
<dbReference type="AlphaFoldDB" id="U2FEP6"/>
<organism evidence="2 3">
    <name type="scientific">Halorhabdus tiamatea SARL4B</name>
    <dbReference type="NCBI Taxonomy" id="1033806"/>
    <lineage>
        <taxon>Archaea</taxon>
        <taxon>Methanobacteriati</taxon>
        <taxon>Methanobacteriota</taxon>
        <taxon>Stenosarchaea group</taxon>
        <taxon>Halobacteria</taxon>
        <taxon>Halobacteriales</taxon>
        <taxon>Haloarculaceae</taxon>
        <taxon>Halorhabdus</taxon>
    </lineage>
</organism>
<dbReference type="Pfam" id="PF00702">
    <property type="entry name" value="Hydrolase"/>
    <property type="match status" value="1"/>
</dbReference>